<feature type="domain" description="Phospholipase/carboxylesterase/thioesterase" evidence="4">
    <location>
        <begin position="74"/>
        <end position="261"/>
    </location>
</feature>
<dbReference type="SUPFAM" id="SSF53474">
    <property type="entry name" value="alpha/beta-Hydrolases"/>
    <property type="match status" value="1"/>
</dbReference>
<evidence type="ECO:0000259" key="4">
    <source>
        <dbReference type="Pfam" id="PF02230"/>
    </source>
</evidence>
<reference evidence="5" key="1">
    <citation type="journal article" date="2021" name="Front. Plant Sci.">
        <title>Chromosome-Scale Genome Assembly for Chinese Sour Jujube and Insights Into Its Genome Evolution and Domestication Signature.</title>
        <authorList>
            <person name="Shen L.-Y."/>
            <person name="Luo H."/>
            <person name="Wang X.-L."/>
            <person name="Wang X.-M."/>
            <person name="Qiu X.-J."/>
            <person name="Liu H."/>
            <person name="Zhou S.-S."/>
            <person name="Jia K.-H."/>
            <person name="Nie S."/>
            <person name="Bao Y.-T."/>
            <person name="Zhang R.-G."/>
            <person name="Yun Q.-Z."/>
            <person name="Chai Y.-H."/>
            <person name="Lu J.-Y."/>
            <person name="Li Y."/>
            <person name="Zhao S.-W."/>
            <person name="Mao J.-F."/>
            <person name="Jia S.-G."/>
            <person name="Mao Y.-M."/>
        </authorList>
    </citation>
    <scope>NUCLEOTIDE SEQUENCE</scope>
    <source>
        <strain evidence="5">AT0</strain>
        <tissue evidence="5">Leaf</tissue>
    </source>
</reference>
<keyword evidence="3" id="KW-0472">Membrane</keyword>
<evidence type="ECO:0000256" key="3">
    <source>
        <dbReference type="SAM" id="Phobius"/>
    </source>
</evidence>
<evidence type="ECO:0000313" key="6">
    <source>
        <dbReference type="Proteomes" id="UP000813462"/>
    </source>
</evidence>
<evidence type="ECO:0000256" key="2">
    <source>
        <dbReference type="ARBA" id="ARBA00022801"/>
    </source>
</evidence>
<dbReference type="Pfam" id="PF02230">
    <property type="entry name" value="Abhydrolase_2"/>
    <property type="match status" value="1"/>
</dbReference>
<dbReference type="InterPro" id="IPR029058">
    <property type="entry name" value="AB_hydrolase_fold"/>
</dbReference>
<keyword evidence="3" id="KW-0812">Transmembrane</keyword>
<accession>A0A978W000</accession>
<feature type="transmembrane region" description="Helical" evidence="3">
    <location>
        <begin position="43"/>
        <end position="63"/>
    </location>
</feature>
<keyword evidence="3" id="KW-1133">Transmembrane helix</keyword>
<dbReference type="GO" id="GO:0052689">
    <property type="term" value="F:carboxylic ester hydrolase activity"/>
    <property type="evidence" value="ECO:0007669"/>
    <property type="project" value="TreeGrafter"/>
</dbReference>
<dbReference type="AlphaFoldDB" id="A0A978W000"/>
<comment type="similarity">
    <text evidence="1">Belongs to the AB hydrolase superfamily. AB hydrolase 2 family.</text>
</comment>
<dbReference type="Proteomes" id="UP000813462">
    <property type="component" value="Unassembled WGS sequence"/>
</dbReference>
<protein>
    <recommendedName>
        <fullName evidence="4">Phospholipase/carboxylesterase/thioesterase domain-containing protein</fullName>
    </recommendedName>
</protein>
<dbReference type="EMBL" id="JAEACU010000001">
    <property type="protein sequence ID" value="KAH7545284.1"/>
    <property type="molecule type" value="Genomic_DNA"/>
</dbReference>
<dbReference type="GO" id="GO:0005737">
    <property type="term" value="C:cytoplasm"/>
    <property type="evidence" value="ECO:0007669"/>
    <property type="project" value="TreeGrafter"/>
</dbReference>
<dbReference type="InterPro" id="IPR050565">
    <property type="entry name" value="LYPA1-2/EST-like"/>
</dbReference>
<name>A0A978W000_ZIZJJ</name>
<organism evidence="5 6">
    <name type="scientific">Ziziphus jujuba var. spinosa</name>
    <dbReference type="NCBI Taxonomy" id="714518"/>
    <lineage>
        <taxon>Eukaryota</taxon>
        <taxon>Viridiplantae</taxon>
        <taxon>Streptophyta</taxon>
        <taxon>Embryophyta</taxon>
        <taxon>Tracheophyta</taxon>
        <taxon>Spermatophyta</taxon>
        <taxon>Magnoliopsida</taxon>
        <taxon>eudicotyledons</taxon>
        <taxon>Gunneridae</taxon>
        <taxon>Pentapetalae</taxon>
        <taxon>rosids</taxon>
        <taxon>fabids</taxon>
        <taxon>Rosales</taxon>
        <taxon>Rhamnaceae</taxon>
        <taxon>Paliureae</taxon>
        <taxon>Ziziphus</taxon>
    </lineage>
</organism>
<sequence>MVFKRSVPQQKGSSGNFASVCPNFLREPSLSCHGYSGMKLMVFVKPIALLAVTLSGTILFILLSHPNQSSTSREPDSMARSFILWLHGLGDSGPANEPIKNLFSSPEFRNTIWSFPSAPSNTVTCNYGAVMPSWFDIHEIPVTADSPKDERSLLKAVQNVHKMIDKEIAAGTNPNNVFVCGFSALTLASVLLYPKTLGGGAVFSGWVPFNASRTEQFPPEAKRTPILWSHGMADRTVLFEAGQAGPPFVEQVGVTCEFKVTYASNSTVAQLDWYVTPENSTQVVLNSQAYPKLEHSINNEELRYLESWIKARLQSSS</sequence>
<dbReference type="PANTHER" id="PTHR10655">
    <property type="entry name" value="LYSOPHOSPHOLIPASE-RELATED"/>
    <property type="match status" value="1"/>
</dbReference>
<comment type="caution">
    <text evidence="5">The sequence shown here is derived from an EMBL/GenBank/DDBJ whole genome shotgun (WGS) entry which is preliminary data.</text>
</comment>
<dbReference type="Gene3D" id="3.40.50.1820">
    <property type="entry name" value="alpha/beta hydrolase"/>
    <property type="match status" value="1"/>
</dbReference>
<proteinExistence type="inferred from homology"/>
<dbReference type="GO" id="GO:0008474">
    <property type="term" value="F:palmitoyl-(protein) hydrolase activity"/>
    <property type="evidence" value="ECO:0007669"/>
    <property type="project" value="TreeGrafter"/>
</dbReference>
<evidence type="ECO:0000256" key="1">
    <source>
        <dbReference type="ARBA" id="ARBA00006499"/>
    </source>
</evidence>
<keyword evidence="2" id="KW-0378">Hydrolase</keyword>
<evidence type="ECO:0000313" key="5">
    <source>
        <dbReference type="EMBL" id="KAH7545284.1"/>
    </source>
</evidence>
<dbReference type="PANTHER" id="PTHR10655:SF17">
    <property type="entry name" value="LYSOPHOSPHOLIPASE-LIKE PROTEIN 1"/>
    <property type="match status" value="1"/>
</dbReference>
<gene>
    <name evidence="5" type="ORF">FEM48_Zijuj01G0077300</name>
</gene>
<dbReference type="InterPro" id="IPR003140">
    <property type="entry name" value="PLipase/COase/thioEstase"/>
</dbReference>